<sequence length="407" mass="44517">MSDGEAELKPHEAEISLSLTTYTLTMSKAKKPVTTLKKDTGPPKTKSIQFSFKADEDNYIILMNTLLATMGLDTLYKATDKKSFCMKIAAPLKKKTKACDVETLPEYIVQVEKIIENETSKPIVVLIDGKDISETCLKGKKATPLVKVQDDGQMNTMDKELAHIRILLEKEHGNDYNMSYTGLNPATAKKVPLSPAAMDEWVRAICSGLADKNPPSDPDSPHFGVANHQSAIQPFAPCPSTYSCHHPSMPATTTTDGKSDLAHLATIMSMIGGRSASPLSSKLPAPPSSPVKNTPMKLCCFLEYAETDVGIKDANLHYYALDMQGYGPDILDCVENKELVDLGIKAGDVIHLKQAAPVWFGSSNAKRQQTGPSTSIHSAAPDLFPNCRYFGKQYHDGGRYEVRIHKQ</sequence>
<reference evidence="1" key="1">
    <citation type="journal article" date="2019" name="Environ. Microbiol.">
        <title>Fungal ecological strategies reflected in gene transcription - a case study of two litter decomposers.</title>
        <authorList>
            <person name="Barbi F."/>
            <person name="Kohler A."/>
            <person name="Barry K."/>
            <person name="Baskaran P."/>
            <person name="Daum C."/>
            <person name="Fauchery L."/>
            <person name="Ihrmark K."/>
            <person name="Kuo A."/>
            <person name="LaButti K."/>
            <person name="Lipzen A."/>
            <person name="Morin E."/>
            <person name="Grigoriev I.V."/>
            <person name="Henrissat B."/>
            <person name="Lindahl B."/>
            <person name="Martin F."/>
        </authorList>
    </citation>
    <scope>NUCLEOTIDE SEQUENCE</scope>
    <source>
        <strain evidence="1">JB14</strain>
    </source>
</reference>
<name>A0A6A4GF81_9AGAR</name>
<dbReference type="Proteomes" id="UP000799118">
    <property type="component" value="Unassembled WGS sequence"/>
</dbReference>
<organism evidence="1 2">
    <name type="scientific">Gymnopus androsaceus JB14</name>
    <dbReference type="NCBI Taxonomy" id="1447944"/>
    <lineage>
        <taxon>Eukaryota</taxon>
        <taxon>Fungi</taxon>
        <taxon>Dikarya</taxon>
        <taxon>Basidiomycota</taxon>
        <taxon>Agaricomycotina</taxon>
        <taxon>Agaricomycetes</taxon>
        <taxon>Agaricomycetidae</taxon>
        <taxon>Agaricales</taxon>
        <taxon>Marasmiineae</taxon>
        <taxon>Omphalotaceae</taxon>
        <taxon>Gymnopus</taxon>
    </lineage>
</organism>
<proteinExistence type="predicted"/>
<protein>
    <submittedName>
        <fullName evidence="1">Uncharacterized protein</fullName>
    </submittedName>
</protein>
<evidence type="ECO:0000313" key="1">
    <source>
        <dbReference type="EMBL" id="KAE9384239.1"/>
    </source>
</evidence>
<dbReference type="AlphaFoldDB" id="A0A6A4GF81"/>
<keyword evidence="2" id="KW-1185">Reference proteome</keyword>
<dbReference type="EMBL" id="ML770187">
    <property type="protein sequence ID" value="KAE9384239.1"/>
    <property type="molecule type" value="Genomic_DNA"/>
</dbReference>
<accession>A0A6A4GF81</accession>
<evidence type="ECO:0000313" key="2">
    <source>
        <dbReference type="Proteomes" id="UP000799118"/>
    </source>
</evidence>
<dbReference type="OrthoDB" id="3259884at2759"/>
<gene>
    <name evidence="1" type="ORF">BT96DRAFT_1008279</name>
</gene>